<dbReference type="EMBL" id="LAZR01004339">
    <property type="protein sequence ID" value="KKN09525.1"/>
    <property type="molecule type" value="Genomic_DNA"/>
</dbReference>
<accession>A0A0F9MQE4</accession>
<dbReference type="PROSITE" id="PS50234">
    <property type="entry name" value="VWFA"/>
    <property type="match status" value="1"/>
</dbReference>
<evidence type="ECO:0000256" key="1">
    <source>
        <dbReference type="SAM" id="MobiDB-lite"/>
    </source>
</evidence>
<dbReference type="InterPro" id="IPR002035">
    <property type="entry name" value="VWF_A"/>
</dbReference>
<dbReference type="InterPro" id="IPR036465">
    <property type="entry name" value="vWFA_dom_sf"/>
</dbReference>
<protein>
    <recommendedName>
        <fullName evidence="2">VWFA domain-containing protein</fullName>
    </recommendedName>
</protein>
<feature type="domain" description="VWFA" evidence="2">
    <location>
        <begin position="4"/>
        <end position="184"/>
    </location>
</feature>
<feature type="compositionally biased region" description="Polar residues" evidence="1">
    <location>
        <begin position="397"/>
        <end position="407"/>
    </location>
</feature>
<feature type="region of interest" description="Disordered" evidence="1">
    <location>
        <begin position="396"/>
        <end position="415"/>
    </location>
</feature>
<sequence>MKEDVYFYLDLTKDILKKKEIIKTIKFYIEEKNKVNIKGHYSLLIFQEEGNPIFITSKKNSNIIVKSIEENWKLRARKQSYFENGLFYIFSFIAETVRKKSKFNRIILITDTPSDLSEGYQDALFNLVSKIKNFPTFIDVIRVSDKDERFFSDDVKLNMLASDTKGSIFYIKDKKEFSDVIKKLVRTKQFVSTFESQPDRIKISKDDYAFYNNLAKSLKKPENAAGLTCHFCNEEICPVCTDIYDIPLICEDCNTSFHNCCITNHVMSYNIGIPNIFRCPNDKCDILLKLEEEEVVEISGEVEVDFREISVKKEDVGKISEKISEQLKFSVKTPLKKDSGYAPPDEGEFTDGEYIKTIRVGGFFGKVYHVRKVGDKIVYSRSSTTTFKPKDSKVQTESRIVLQSPTRSKNEKRRKKPSFVICQQCGTQISADSQLKCPNCGSKI</sequence>
<organism evidence="3">
    <name type="scientific">marine sediment metagenome</name>
    <dbReference type="NCBI Taxonomy" id="412755"/>
    <lineage>
        <taxon>unclassified sequences</taxon>
        <taxon>metagenomes</taxon>
        <taxon>ecological metagenomes</taxon>
    </lineage>
</organism>
<dbReference type="SUPFAM" id="SSF53300">
    <property type="entry name" value="vWA-like"/>
    <property type="match status" value="1"/>
</dbReference>
<name>A0A0F9MQE4_9ZZZZ</name>
<comment type="caution">
    <text evidence="3">The sequence shown here is derived from an EMBL/GenBank/DDBJ whole genome shotgun (WGS) entry which is preliminary data.</text>
</comment>
<dbReference type="AlphaFoldDB" id="A0A0F9MQE4"/>
<reference evidence="3" key="1">
    <citation type="journal article" date="2015" name="Nature">
        <title>Complex archaea that bridge the gap between prokaryotes and eukaryotes.</title>
        <authorList>
            <person name="Spang A."/>
            <person name="Saw J.H."/>
            <person name="Jorgensen S.L."/>
            <person name="Zaremba-Niedzwiedzka K."/>
            <person name="Martijn J."/>
            <person name="Lind A.E."/>
            <person name="van Eijk R."/>
            <person name="Schleper C."/>
            <person name="Guy L."/>
            <person name="Ettema T.J."/>
        </authorList>
    </citation>
    <scope>NUCLEOTIDE SEQUENCE</scope>
</reference>
<gene>
    <name evidence="3" type="ORF">LCGC14_1045740</name>
</gene>
<proteinExistence type="predicted"/>
<evidence type="ECO:0000313" key="3">
    <source>
        <dbReference type="EMBL" id="KKN09525.1"/>
    </source>
</evidence>
<evidence type="ECO:0000259" key="2">
    <source>
        <dbReference type="PROSITE" id="PS50234"/>
    </source>
</evidence>